<evidence type="ECO:0000313" key="3">
    <source>
        <dbReference type="EMBL" id="SDX77608.1"/>
    </source>
</evidence>
<name>A0A1H3EHC2_9PROT</name>
<dbReference type="InterPro" id="IPR050834">
    <property type="entry name" value="Glycosyltransf_2"/>
</dbReference>
<keyword evidence="1" id="KW-0175">Coiled coil</keyword>
<dbReference type="STRING" id="44576.SAMN05421881_100823"/>
<accession>A0A1H3EHC2</accession>
<keyword evidence="4" id="KW-1185">Reference proteome</keyword>
<reference evidence="3 4" key="1">
    <citation type="submission" date="2016-10" db="EMBL/GenBank/DDBJ databases">
        <authorList>
            <person name="de Groot N.N."/>
        </authorList>
    </citation>
    <scope>NUCLEOTIDE SEQUENCE [LARGE SCALE GENOMIC DNA]</scope>
    <source>
        <strain evidence="3 4">Nm1</strain>
    </source>
</reference>
<dbReference type="Gene3D" id="3.90.550.10">
    <property type="entry name" value="Spore Coat Polysaccharide Biosynthesis Protein SpsA, Chain A"/>
    <property type="match status" value="1"/>
</dbReference>
<dbReference type="Pfam" id="PF00535">
    <property type="entry name" value="Glycos_transf_2"/>
    <property type="match status" value="1"/>
</dbReference>
<feature type="domain" description="Glycosyltransferase 2-like" evidence="2">
    <location>
        <begin position="260"/>
        <end position="368"/>
    </location>
</feature>
<dbReference type="Proteomes" id="UP000198640">
    <property type="component" value="Unassembled WGS sequence"/>
</dbReference>
<sequence length="567" mass="63874">MLDSSPEFPLYPNASFDISAFRKVLVLAPHPDDEVYGCGGLLRLLVEQGAIVHVLVFTNGAQGGDSDSDELITRRRAESQAAATVIGYSGLTFLDYEDRSLGFDDGLIQTLLESLAEHQPDLVLAPAITERHPDHQVLALAAVEALRQLDQPVTLGFYEVSAPLIANALIDISSVFERKARAMSCFATQEALEPYRQRLLALNQYRAYSLGADVAAAEAYQIVAPGELRRSFVSLLQPALRLRRSQQLAIDAAELPLVSVIIRSVDRPSLNDAIASVIAQTYPRIEMVVIDATGGRHRRLLDYLHNRSVRLVQSEQPLSRAAAANAGLHAARGDELIFLDDDDFFYPQHIARLVQARAQSPQNLAAYAGVEVVDAEGKHLLTYDHPWEFERLLVTNFLPIHAVLFSRRLLDQGCRIDENLPILEDWDFWLQIAQLTTLSHVPGVSAVYRYGKGFSEHTKHYRQWRRTVVMKWLEKLGTTPFEQAFFWAATHLDEASQLVTYREKQLAECQNSLNEYQAQLADMLGQLQHVQQETRMLQTTLDSLLSSRSWRITQPLRRFSQLIDRIR</sequence>
<evidence type="ECO:0000259" key="2">
    <source>
        <dbReference type="Pfam" id="PF00535"/>
    </source>
</evidence>
<dbReference type="InterPro" id="IPR003737">
    <property type="entry name" value="GlcNAc_PI_deacetylase-related"/>
</dbReference>
<dbReference type="Gene3D" id="3.40.50.10320">
    <property type="entry name" value="LmbE-like"/>
    <property type="match status" value="1"/>
</dbReference>
<dbReference type="EMBL" id="FNOY01000008">
    <property type="protein sequence ID" value="SDX77608.1"/>
    <property type="molecule type" value="Genomic_DNA"/>
</dbReference>
<dbReference type="AlphaFoldDB" id="A0A1H3EHC2"/>
<dbReference type="InterPro" id="IPR029044">
    <property type="entry name" value="Nucleotide-diphossugar_trans"/>
</dbReference>
<proteinExistence type="predicted"/>
<evidence type="ECO:0000313" key="4">
    <source>
        <dbReference type="Proteomes" id="UP000198640"/>
    </source>
</evidence>
<dbReference type="SUPFAM" id="SSF53448">
    <property type="entry name" value="Nucleotide-diphospho-sugar transferases"/>
    <property type="match status" value="1"/>
</dbReference>
<dbReference type="SUPFAM" id="SSF102588">
    <property type="entry name" value="LmbE-like"/>
    <property type="match status" value="1"/>
</dbReference>
<dbReference type="OrthoDB" id="9816564at2"/>
<dbReference type="PANTHER" id="PTHR43685">
    <property type="entry name" value="GLYCOSYLTRANSFERASE"/>
    <property type="match status" value="1"/>
</dbReference>
<dbReference type="Pfam" id="PF02585">
    <property type="entry name" value="PIG-L"/>
    <property type="match status" value="1"/>
</dbReference>
<dbReference type="InterPro" id="IPR001173">
    <property type="entry name" value="Glyco_trans_2-like"/>
</dbReference>
<protein>
    <submittedName>
        <fullName evidence="3">N-acetylglucosaminyl deacetylase, LmbE family</fullName>
    </submittedName>
</protein>
<feature type="coiled-coil region" evidence="1">
    <location>
        <begin position="506"/>
        <end position="533"/>
    </location>
</feature>
<organism evidence="3 4">
    <name type="scientific">Nitrosomonas halophila</name>
    <dbReference type="NCBI Taxonomy" id="44576"/>
    <lineage>
        <taxon>Bacteria</taxon>
        <taxon>Pseudomonadati</taxon>
        <taxon>Pseudomonadota</taxon>
        <taxon>Betaproteobacteria</taxon>
        <taxon>Nitrosomonadales</taxon>
        <taxon>Nitrosomonadaceae</taxon>
        <taxon>Nitrosomonas</taxon>
    </lineage>
</organism>
<dbReference type="InterPro" id="IPR024078">
    <property type="entry name" value="LmbE-like_dom_sf"/>
</dbReference>
<gene>
    <name evidence="3" type="ORF">SAMN05421881_100823</name>
</gene>
<dbReference type="PANTHER" id="PTHR43685:SF11">
    <property type="entry name" value="GLYCOSYLTRANSFERASE TAGX-RELATED"/>
    <property type="match status" value="1"/>
</dbReference>
<dbReference type="RefSeq" id="WP_090412063.1">
    <property type="nucleotide sequence ID" value="NZ_FNOY01000008.1"/>
</dbReference>
<evidence type="ECO:0000256" key="1">
    <source>
        <dbReference type="SAM" id="Coils"/>
    </source>
</evidence>